<organism evidence="3 5">
    <name type="scientific">Caldiarchaeum subterraneum</name>
    <dbReference type="NCBI Taxonomy" id="311458"/>
    <lineage>
        <taxon>Archaea</taxon>
        <taxon>Nitrososphaerota</taxon>
        <taxon>Candidatus Caldarchaeales</taxon>
        <taxon>Candidatus Caldarchaeaceae</taxon>
        <taxon>Candidatus Caldarchaeum</taxon>
    </lineage>
</organism>
<keyword evidence="2" id="KW-0472">Membrane</keyword>
<dbReference type="EMBL" id="BA000048">
    <property type="protein sequence ID" value="BAJ50079.1"/>
    <property type="molecule type" value="Genomic_DNA"/>
</dbReference>
<name>E6N4N6_CALS0</name>
<proteinExistence type="predicted"/>
<keyword evidence="2" id="KW-0812">Transmembrane</keyword>
<protein>
    <submittedName>
        <fullName evidence="3">Uncharacterized protein</fullName>
    </submittedName>
</protein>
<reference evidence="3 5" key="2">
    <citation type="journal article" date="2011" name="Nucleic Acids Res.">
        <title>Insights into the evolution of Archaea and eukaryotic protein modifier systems revealed by the genome of a novel archaeal group.</title>
        <authorList>
            <person name="Nunoura T."/>
            <person name="Takaki Y."/>
            <person name="Kakuta J."/>
            <person name="Nishi S."/>
            <person name="Sugahara J."/>
            <person name="Kazama H."/>
            <person name="Chee G."/>
            <person name="Hattori M."/>
            <person name="Kanai A."/>
            <person name="Atomi H."/>
            <person name="Takai K."/>
            <person name="Takami H."/>
        </authorList>
    </citation>
    <scope>NUCLEOTIDE SEQUENCE [LARGE SCALE GENOMIC DNA]</scope>
</reference>
<evidence type="ECO:0000313" key="5">
    <source>
        <dbReference type="Proteomes" id="UP000008120"/>
    </source>
</evidence>
<sequence>MSSSRLVKFGIPIVVALVAVGLGITFLASQPSQPPVTTTTKSPTVTTQTTTTLSPTTPQTTTTIQTTSPPTTITTTQTTPTQTTTTPTFQVNLRSFFNTYIQDISKRDVSAVSSKYTSASVAVWGGKAAGLGGTYRGEGNIRILYIAALGTAKTIEFKEASYKERVENNMGIIESEQEISGNSDILGSFTGKVKITLKVTVEGNRPVIIEENWDYLEFNYEKTGGATTFPQWADVKAGRPIVLEPSKNFKDLAWFLSDYFALTVYAAVAAVAVVALTASRRKR</sequence>
<reference evidence="3 5" key="1">
    <citation type="journal article" date="2005" name="Environ. Microbiol.">
        <title>Genetic and functional properties of uncultivated thermophilic crenarchaeotes from a subsurface gold mine as revealed by analysis of genome fragments.</title>
        <authorList>
            <person name="Nunoura T."/>
            <person name="Hirayama H."/>
            <person name="Takami H."/>
            <person name="Oida H."/>
            <person name="Nishi S."/>
            <person name="Shimamura S."/>
            <person name="Suzuki Y."/>
            <person name="Inagaki F."/>
            <person name="Takai K."/>
            <person name="Nealson K.H."/>
            <person name="Horikoshi K."/>
        </authorList>
    </citation>
    <scope>NUCLEOTIDE SEQUENCE [LARGE SCALE GENOMIC DNA]</scope>
</reference>
<dbReference type="KEGG" id="csu:CSUB_C0218"/>
<dbReference type="BioCyc" id="CCAL311458:G131R-221-MONOMER"/>
<dbReference type="EMBL" id="AP011831">
    <property type="protein sequence ID" value="BAJ47255.1"/>
    <property type="molecule type" value="Genomic_DNA"/>
</dbReference>
<evidence type="ECO:0000313" key="3">
    <source>
        <dbReference type="EMBL" id="BAJ47255.1"/>
    </source>
</evidence>
<gene>
    <name evidence="4" type="ORF">CSUB_C0218</name>
    <name evidence="3" type="ORF">HGMM_F15E11C29</name>
</gene>
<dbReference type="Proteomes" id="UP000008120">
    <property type="component" value="Chromosome"/>
</dbReference>
<dbReference type="AlphaFoldDB" id="E6N4N6"/>
<evidence type="ECO:0000256" key="2">
    <source>
        <dbReference type="SAM" id="Phobius"/>
    </source>
</evidence>
<dbReference type="STRING" id="311458.CSUB_C0218"/>
<keyword evidence="2" id="KW-1133">Transmembrane helix</keyword>
<feature type="transmembrane region" description="Helical" evidence="2">
    <location>
        <begin position="9"/>
        <end position="28"/>
    </location>
</feature>
<feature type="transmembrane region" description="Helical" evidence="2">
    <location>
        <begin position="252"/>
        <end position="278"/>
    </location>
</feature>
<accession>E6N4N6</accession>
<feature type="region of interest" description="Disordered" evidence="1">
    <location>
        <begin position="31"/>
        <end position="85"/>
    </location>
</feature>
<evidence type="ECO:0000256" key="1">
    <source>
        <dbReference type="SAM" id="MobiDB-lite"/>
    </source>
</evidence>
<evidence type="ECO:0000313" key="4">
    <source>
        <dbReference type="EMBL" id="BAJ50079.1"/>
    </source>
</evidence>